<protein>
    <submittedName>
        <fullName evidence="1">Uncharacterized protein</fullName>
    </submittedName>
</protein>
<sequence length="101" mass="11676">MAGDGTSTNFWTNHWLHGRAVMELAPNLTVLVSKRTLNRITVQEALTDRMWVSDIRGALFIFALVEYLELWETLDVTQLQHDTPDQYFGNKRLLTTANLFH</sequence>
<name>A0A368R6M9_SETIT</name>
<dbReference type="OrthoDB" id="691957at2759"/>
<reference evidence="1" key="2">
    <citation type="submission" date="2015-07" db="EMBL/GenBank/DDBJ databases">
        <authorList>
            <person name="Noorani M."/>
        </authorList>
    </citation>
    <scope>NUCLEOTIDE SEQUENCE</scope>
    <source>
        <strain evidence="1">Yugu1</strain>
    </source>
</reference>
<gene>
    <name evidence="1" type="ORF">SETIT_5G189200v2</name>
</gene>
<organism evidence="1">
    <name type="scientific">Setaria italica</name>
    <name type="common">Foxtail millet</name>
    <name type="synonym">Panicum italicum</name>
    <dbReference type="NCBI Taxonomy" id="4555"/>
    <lineage>
        <taxon>Eukaryota</taxon>
        <taxon>Viridiplantae</taxon>
        <taxon>Streptophyta</taxon>
        <taxon>Embryophyta</taxon>
        <taxon>Tracheophyta</taxon>
        <taxon>Spermatophyta</taxon>
        <taxon>Magnoliopsida</taxon>
        <taxon>Liliopsida</taxon>
        <taxon>Poales</taxon>
        <taxon>Poaceae</taxon>
        <taxon>PACMAD clade</taxon>
        <taxon>Panicoideae</taxon>
        <taxon>Panicodae</taxon>
        <taxon>Paniceae</taxon>
        <taxon>Cenchrinae</taxon>
        <taxon>Setaria</taxon>
    </lineage>
</organism>
<proteinExistence type="predicted"/>
<reference evidence="1" key="1">
    <citation type="journal article" date="2012" name="Nat. Biotechnol.">
        <title>Reference genome sequence of the model plant Setaria.</title>
        <authorList>
            <person name="Bennetzen J.L."/>
            <person name="Schmutz J."/>
            <person name="Wang H."/>
            <person name="Percifield R."/>
            <person name="Hawkins J."/>
            <person name="Pontaroli A.C."/>
            <person name="Estep M."/>
            <person name="Feng L."/>
            <person name="Vaughn J.N."/>
            <person name="Grimwood J."/>
            <person name="Jenkins J."/>
            <person name="Barry K."/>
            <person name="Lindquist E."/>
            <person name="Hellsten U."/>
            <person name="Deshpande S."/>
            <person name="Wang X."/>
            <person name="Wu X."/>
            <person name="Mitros T."/>
            <person name="Triplett J."/>
            <person name="Yang X."/>
            <person name="Ye C.Y."/>
            <person name="Mauro-Herrera M."/>
            <person name="Wang L."/>
            <person name="Li P."/>
            <person name="Sharma M."/>
            <person name="Sharma R."/>
            <person name="Ronald P.C."/>
            <person name="Panaud O."/>
            <person name="Kellogg E.A."/>
            <person name="Brutnell T.P."/>
            <person name="Doust A.N."/>
            <person name="Tuskan G.A."/>
            <person name="Rokhsar D."/>
            <person name="Devos K.M."/>
        </authorList>
    </citation>
    <scope>NUCLEOTIDE SEQUENCE [LARGE SCALE GENOMIC DNA]</scope>
    <source>
        <strain evidence="1">Yugu1</strain>
    </source>
</reference>
<dbReference type="EMBL" id="CM003532">
    <property type="protein sequence ID" value="RCV25734.1"/>
    <property type="molecule type" value="Genomic_DNA"/>
</dbReference>
<evidence type="ECO:0000313" key="1">
    <source>
        <dbReference type="EMBL" id="RCV25734.1"/>
    </source>
</evidence>
<dbReference type="AlphaFoldDB" id="A0A368R6M9"/>
<accession>A0A368R6M9</accession>